<keyword evidence="3" id="KW-0732">Signal</keyword>
<organism evidence="4 5">
    <name type="scientific">Myriangium duriaei CBS 260.36</name>
    <dbReference type="NCBI Taxonomy" id="1168546"/>
    <lineage>
        <taxon>Eukaryota</taxon>
        <taxon>Fungi</taxon>
        <taxon>Dikarya</taxon>
        <taxon>Ascomycota</taxon>
        <taxon>Pezizomycotina</taxon>
        <taxon>Dothideomycetes</taxon>
        <taxon>Dothideomycetidae</taxon>
        <taxon>Myriangiales</taxon>
        <taxon>Myriangiaceae</taxon>
        <taxon>Myriangium</taxon>
    </lineage>
</organism>
<keyword evidence="2" id="KW-0812">Transmembrane</keyword>
<keyword evidence="2" id="KW-0472">Membrane</keyword>
<evidence type="ECO:0000313" key="4">
    <source>
        <dbReference type="EMBL" id="KAF2157601.1"/>
    </source>
</evidence>
<feature type="transmembrane region" description="Helical" evidence="2">
    <location>
        <begin position="137"/>
        <end position="159"/>
    </location>
</feature>
<evidence type="ECO:0000256" key="3">
    <source>
        <dbReference type="SAM" id="SignalP"/>
    </source>
</evidence>
<evidence type="ECO:0000256" key="1">
    <source>
        <dbReference type="SAM" id="MobiDB-lite"/>
    </source>
</evidence>
<protein>
    <submittedName>
        <fullName evidence="4">Uncharacterized protein</fullName>
    </submittedName>
</protein>
<evidence type="ECO:0000313" key="5">
    <source>
        <dbReference type="Proteomes" id="UP000799439"/>
    </source>
</evidence>
<comment type="caution">
    <text evidence="4">The sequence shown here is derived from an EMBL/GenBank/DDBJ whole genome shotgun (WGS) entry which is preliminary data.</text>
</comment>
<gene>
    <name evidence="4" type="ORF">K461DRAFT_289903</name>
</gene>
<proteinExistence type="predicted"/>
<feature type="compositionally biased region" description="Low complexity" evidence="1">
    <location>
        <begin position="65"/>
        <end position="74"/>
    </location>
</feature>
<dbReference type="Proteomes" id="UP000799439">
    <property type="component" value="Unassembled WGS sequence"/>
</dbReference>
<feature type="compositionally biased region" description="Polar residues" evidence="1">
    <location>
        <begin position="75"/>
        <end position="92"/>
    </location>
</feature>
<accession>A0A9P4MSJ6</accession>
<dbReference type="EMBL" id="ML996081">
    <property type="protein sequence ID" value="KAF2157601.1"/>
    <property type="molecule type" value="Genomic_DNA"/>
</dbReference>
<keyword evidence="2" id="KW-1133">Transmembrane helix</keyword>
<feature type="signal peptide" evidence="3">
    <location>
        <begin position="1"/>
        <end position="19"/>
    </location>
</feature>
<sequence length="174" mass="18364">MGMVMPHAHLFALATSAAAISTKVASTTPTVTVLRCAYQGSSSTASPTALVTLPSAVLRGAYQDSSSSSSSSSSTITPSVSRADYQSMSSAPTSTTMINTMAHPVRRDMFQARPGMPAGDYEFSAAEEALGDIRGRIAGELLLCVIFVLIMMFPVRWVVGRTVGRRRRVADGIV</sequence>
<keyword evidence="5" id="KW-1185">Reference proteome</keyword>
<name>A0A9P4MSJ6_9PEZI</name>
<dbReference type="AlphaFoldDB" id="A0A9P4MSJ6"/>
<feature type="chain" id="PRO_5040290602" evidence="3">
    <location>
        <begin position="20"/>
        <end position="174"/>
    </location>
</feature>
<reference evidence="4" key="1">
    <citation type="journal article" date="2020" name="Stud. Mycol.">
        <title>101 Dothideomycetes genomes: a test case for predicting lifestyles and emergence of pathogens.</title>
        <authorList>
            <person name="Haridas S."/>
            <person name="Albert R."/>
            <person name="Binder M."/>
            <person name="Bloem J."/>
            <person name="Labutti K."/>
            <person name="Salamov A."/>
            <person name="Andreopoulos B."/>
            <person name="Baker S."/>
            <person name="Barry K."/>
            <person name="Bills G."/>
            <person name="Bluhm B."/>
            <person name="Cannon C."/>
            <person name="Castanera R."/>
            <person name="Culley D."/>
            <person name="Daum C."/>
            <person name="Ezra D."/>
            <person name="Gonzalez J."/>
            <person name="Henrissat B."/>
            <person name="Kuo A."/>
            <person name="Liang C."/>
            <person name="Lipzen A."/>
            <person name="Lutzoni F."/>
            <person name="Magnuson J."/>
            <person name="Mondo S."/>
            <person name="Nolan M."/>
            <person name="Ohm R."/>
            <person name="Pangilinan J."/>
            <person name="Park H.-J."/>
            <person name="Ramirez L."/>
            <person name="Alfaro M."/>
            <person name="Sun H."/>
            <person name="Tritt A."/>
            <person name="Yoshinaga Y."/>
            <person name="Zwiers L.-H."/>
            <person name="Turgeon B."/>
            <person name="Goodwin S."/>
            <person name="Spatafora J."/>
            <person name="Crous P."/>
            <person name="Grigoriev I."/>
        </authorList>
    </citation>
    <scope>NUCLEOTIDE SEQUENCE</scope>
    <source>
        <strain evidence="4">CBS 260.36</strain>
    </source>
</reference>
<feature type="region of interest" description="Disordered" evidence="1">
    <location>
        <begin position="62"/>
        <end position="92"/>
    </location>
</feature>
<evidence type="ECO:0000256" key="2">
    <source>
        <dbReference type="SAM" id="Phobius"/>
    </source>
</evidence>